<gene>
    <name evidence="1" type="ORF">MMINT_17080</name>
</gene>
<keyword evidence="2" id="KW-1185">Reference proteome</keyword>
<dbReference type="STRING" id="1295009.MMINT_17080"/>
<reference evidence="1 2" key="1">
    <citation type="journal article" date="2013" name="Genome Announc.">
        <title>Genome sequence of 'Candidatus Methanomassiliicoccus intestinalis' Issoire-Mx1, a third thermoplasmatales-related methanogenic archaeon from human feces.</title>
        <authorList>
            <person name="Borrel G."/>
            <person name="Harris H.M."/>
            <person name="Parisot N."/>
            <person name="Gaci N."/>
            <person name="Tottey W."/>
            <person name="Mihajlovski A."/>
            <person name="Deane J."/>
            <person name="Gribaldo S."/>
            <person name="Bardot O."/>
            <person name="Peyretaillade E."/>
            <person name="Peyret P."/>
            <person name="O'Toole P.W."/>
            <person name="Brugere J.F."/>
        </authorList>
    </citation>
    <scope>NUCLEOTIDE SEQUENCE [LARGE SCALE GENOMIC DNA]</scope>
    <source>
        <strain evidence="1 2">Issoire-Mx1</strain>
    </source>
</reference>
<dbReference type="InterPro" id="IPR017853">
    <property type="entry name" value="GH"/>
</dbReference>
<dbReference type="KEGG" id="mer:MMINT_17080"/>
<dbReference type="SUPFAM" id="SSF51445">
    <property type="entry name" value="(Trans)glycosidases"/>
    <property type="match status" value="1"/>
</dbReference>
<name>R9T8H0_METII</name>
<dbReference type="HOGENOM" id="CLU_632546_0_0_2"/>
<dbReference type="Proteomes" id="UP000014070">
    <property type="component" value="Chromosome"/>
</dbReference>
<dbReference type="OrthoDB" id="53744at2157"/>
<proteinExistence type="predicted"/>
<organism evidence="1 2">
    <name type="scientific">Methanomassiliicoccus intestinalis (strain Issoire-Mx1)</name>
    <dbReference type="NCBI Taxonomy" id="1295009"/>
    <lineage>
        <taxon>Archaea</taxon>
        <taxon>Methanobacteriati</taxon>
        <taxon>Thermoplasmatota</taxon>
        <taxon>Thermoplasmata</taxon>
        <taxon>Methanomassiliicoccales</taxon>
        <taxon>Methanomassiliicoccaceae</taxon>
        <taxon>Methanomassiliicoccus</taxon>
    </lineage>
</organism>
<evidence type="ECO:0000313" key="2">
    <source>
        <dbReference type="Proteomes" id="UP000014070"/>
    </source>
</evidence>
<evidence type="ECO:0000313" key="1">
    <source>
        <dbReference type="EMBL" id="AGN27000.1"/>
    </source>
</evidence>
<accession>R9T8H0</accession>
<dbReference type="AlphaFoldDB" id="R9T8H0"/>
<protein>
    <submittedName>
        <fullName evidence="1">Uncharacterized protein</fullName>
    </submittedName>
</protein>
<dbReference type="EMBL" id="CP005934">
    <property type="protein sequence ID" value="AGN27000.1"/>
    <property type="molecule type" value="Genomic_DNA"/>
</dbReference>
<dbReference type="InParanoid" id="R9T8H0"/>
<dbReference type="RefSeq" id="WP_020449525.1">
    <property type="nucleotide sequence ID" value="NC_021353.1"/>
</dbReference>
<sequence length="421" mass="46111">MKSATVLAVALSAALLLSGGALATNASAADHSPHAVHQHGLPRVDVSGHEIVFNDSTKDDPLFGVVDPTVLAMATENYINGNDEFAGRSSVFNSPDTAHSMPITQNETAEIFWNQYFAQMAYYDVNLVRIGAADIWGTEIQYQAWQDHNDEFTSLLTDMCKAAESNGVYVCLVLAGSQEYPAYQFGGEGSVFDTSSSAYSNYIQYCKSMMSLLENENAVAMYDMFNEPDHNNCNANYWHGDKQAFSNWASAVAEDTNNVSTHPRTLGVAGYGDLFSSWSQEDFDLSTGDVGFEIAHRHYYASAKDSSLFEEPEKWAENSDIPLFWGELADNSVYPLTRYSFAEEEIWDSGGQAITSMVLTGTDGYPYAGDTIESASVANGVTEEVNHIVSNDTSNDLSNPFAPVIGFIGAMFLFLRFRGKL</sequence>
<dbReference type="Gene3D" id="3.20.20.80">
    <property type="entry name" value="Glycosidases"/>
    <property type="match status" value="1"/>
</dbReference>
<dbReference type="GeneID" id="41324067"/>